<accession>A0A1I8EHH4</accession>
<dbReference type="InterPro" id="IPR007727">
    <property type="entry name" value="Spo12"/>
</dbReference>
<feature type="region of interest" description="Disordered" evidence="1">
    <location>
        <begin position="58"/>
        <end position="83"/>
    </location>
</feature>
<feature type="region of interest" description="Disordered" evidence="1">
    <location>
        <begin position="168"/>
        <end position="218"/>
    </location>
</feature>
<feature type="compositionally biased region" description="Basic and acidic residues" evidence="1">
    <location>
        <begin position="177"/>
        <end position="188"/>
    </location>
</feature>
<name>A0A1I8EHH4_WUCBA</name>
<organism evidence="2">
    <name type="scientific">Wuchereria bancrofti</name>
    <dbReference type="NCBI Taxonomy" id="6293"/>
    <lineage>
        <taxon>Eukaryota</taxon>
        <taxon>Metazoa</taxon>
        <taxon>Ecdysozoa</taxon>
        <taxon>Nematoda</taxon>
        <taxon>Chromadorea</taxon>
        <taxon>Rhabditida</taxon>
        <taxon>Spirurina</taxon>
        <taxon>Spiruromorpha</taxon>
        <taxon>Filarioidea</taxon>
        <taxon>Onchocercidae</taxon>
        <taxon>Wuchereria</taxon>
    </lineage>
</organism>
<reference evidence="2" key="1">
    <citation type="submission" date="2016-11" db="UniProtKB">
        <authorList>
            <consortium name="WormBaseParasite"/>
        </authorList>
    </citation>
    <scope>IDENTIFICATION</scope>
    <source>
        <strain evidence="2">pt0022</strain>
    </source>
</reference>
<feature type="region of interest" description="Disordered" evidence="1">
    <location>
        <begin position="289"/>
        <end position="322"/>
    </location>
</feature>
<dbReference type="WBParaSite" id="maker-PairedContig_208-snap-gene-2.38-mRNA-1">
    <property type="protein sequence ID" value="maker-PairedContig_208-snap-gene-2.38-mRNA-1"/>
    <property type="gene ID" value="maker-PairedContig_208-snap-gene-2.38"/>
</dbReference>
<protein>
    <submittedName>
        <fullName evidence="2">Uncharacterized protein</fullName>
    </submittedName>
</protein>
<sequence>MGDSQSADDEDWGESPLPSAPLMFIQILAPYLCIPQLFFKNNPVLAMSASINAENEAADQENVVASERDTSPPPAKVTRTDRKESISYPLFLETVLSQGSEGSDEDLCAGGAVKPSQIDSDRSDSPAAESDRITPLPKFECNDSDSSEEVTQLASDCGDLLKDVENITESSDSSHCSPERGIHDDEHSSGYPATPPASGELPGSSKAPTTPCSTQTDRITSLRKRMAIYSPSDSMLSPCTMKLNRPKNFFLMRQKVKTSSFLCAEELSEENNDADDDEMGDEIRGIAIGEADASADDEIDKASGDDAVFTKNQNDSDNDDAI</sequence>
<evidence type="ECO:0000256" key="1">
    <source>
        <dbReference type="SAM" id="MobiDB-lite"/>
    </source>
</evidence>
<evidence type="ECO:0000313" key="2">
    <source>
        <dbReference type="WBParaSite" id="maker-PairedContig_208-snap-gene-2.38-mRNA-1"/>
    </source>
</evidence>
<dbReference type="AlphaFoldDB" id="A0A1I8EHH4"/>
<proteinExistence type="predicted"/>
<dbReference type="Pfam" id="PF05032">
    <property type="entry name" value="Spo12"/>
    <property type="match status" value="1"/>
</dbReference>
<feature type="compositionally biased region" description="Basic and acidic residues" evidence="1">
    <location>
        <begin position="119"/>
        <end position="132"/>
    </location>
</feature>
<feature type="region of interest" description="Disordered" evidence="1">
    <location>
        <begin position="98"/>
        <end position="149"/>
    </location>
</feature>
<feature type="compositionally biased region" description="Polar residues" evidence="1">
    <location>
        <begin position="206"/>
        <end position="218"/>
    </location>
</feature>